<evidence type="ECO:0000313" key="3">
    <source>
        <dbReference type="EMBL" id="SVA08293.1"/>
    </source>
</evidence>
<dbReference type="AlphaFoldDB" id="A0A381T3M4"/>
<evidence type="ECO:0000256" key="1">
    <source>
        <dbReference type="SAM" id="MobiDB-lite"/>
    </source>
</evidence>
<dbReference type="InterPro" id="IPR036116">
    <property type="entry name" value="FN3_sf"/>
</dbReference>
<accession>A0A381T3M4</accession>
<feature type="non-terminal residue" evidence="3">
    <location>
        <position position="1"/>
    </location>
</feature>
<dbReference type="SUPFAM" id="SSF49265">
    <property type="entry name" value="Fibronectin type III"/>
    <property type="match status" value="1"/>
</dbReference>
<dbReference type="EMBL" id="UINC01003669">
    <property type="protein sequence ID" value="SVA08293.1"/>
    <property type="molecule type" value="Genomic_DNA"/>
</dbReference>
<dbReference type="PROSITE" id="PS50853">
    <property type="entry name" value="FN3"/>
    <property type="match status" value="1"/>
</dbReference>
<dbReference type="InterPro" id="IPR013783">
    <property type="entry name" value="Ig-like_fold"/>
</dbReference>
<feature type="region of interest" description="Disordered" evidence="1">
    <location>
        <begin position="141"/>
        <end position="169"/>
    </location>
</feature>
<protein>
    <recommendedName>
        <fullName evidence="2">Fibronectin type-III domain-containing protein</fullName>
    </recommendedName>
</protein>
<feature type="domain" description="Fibronectin type-III" evidence="2">
    <location>
        <begin position="371"/>
        <end position="465"/>
    </location>
</feature>
<dbReference type="InterPro" id="IPR003961">
    <property type="entry name" value="FN3_dom"/>
</dbReference>
<organism evidence="3">
    <name type="scientific">marine metagenome</name>
    <dbReference type="NCBI Taxonomy" id="408172"/>
    <lineage>
        <taxon>unclassified sequences</taxon>
        <taxon>metagenomes</taxon>
        <taxon>ecological metagenomes</taxon>
    </lineage>
</organism>
<dbReference type="CDD" id="cd00063">
    <property type="entry name" value="FN3"/>
    <property type="match status" value="1"/>
</dbReference>
<sequence>VVFVTLLGGCGRKSPPLAPLVRLPAPVSELVIQRMGSEVFIGFTLPVQNQDGTQPADLERVDVYGMTVQPHFPADRRLNLEEFQEAATIVASVEVAPPSVASLDDAGEQSGDDLPLQGFPVAFSEEITPSLLVPMDPWEEERRRRLDDEDDPPEELVQLPLMTPPQPGPLQRRYAVVGVSTNGNESEPAERIAVPLVAAPFAPPSPVVTYGEEVVDITWGLPVGARRCVQDTTGTIAPSGVTGWAGSCGPRAVTGPPAVATGSTDASDGPMPLVRLTSRPTFEWPPASRFDLFEIVESVEEQLVMPRPLNMTPLLVPTYTETRVETDAPSTGPRFGVERCYAVSTVDVVAGLDIRSTPSVPTCVTFLDTFAPDAPTGLTAVGSDGAVSLIWRPNQEEDLGGYLVLRGAASGETLQPLTARPVLENTFRDTSAVPGVRYVYAVQAVDDTALANVSVASAQVEAAAR</sequence>
<reference evidence="3" key="1">
    <citation type="submission" date="2018-05" db="EMBL/GenBank/DDBJ databases">
        <authorList>
            <person name="Lanie J.A."/>
            <person name="Ng W.-L."/>
            <person name="Kazmierczak K.M."/>
            <person name="Andrzejewski T.M."/>
            <person name="Davidsen T.M."/>
            <person name="Wayne K.J."/>
            <person name="Tettelin H."/>
            <person name="Glass J.I."/>
            <person name="Rusch D."/>
            <person name="Podicherti R."/>
            <person name="Tsui H.-C.T."/>
            <person name="Winkler M.E."/>
        </authorList>
    </citation>
    <scope>NUCLEOTIDE SEQUENCE</scope>
</reference>
<gene>
    <name evidence="3" type="ORF">METZ01_LOCUS61147</name>
</gene>
<dbReference type="Gene3D" id="2.60.40.10">
    <property type="entry name" value="Immunoglobulins"/>
    <property type="match status" value="1"/>
</dbReference>
<evidence type="ECO:0000259" key="2">
    <source>
        <dbReference type="PROSITE" id="PS50853"/>
    </source>
</evidence>
<proteinExistence type="predicted"/>
<name>A0A381T3M4_9ZZZZ</name>